<organism evidence="1 2">
    <name type="scientific">Nelumbo nucifera</name>
    <name type="common">Sacred lotus</name>
    <dbReference type="NCBI Taxonomy" id="4432"/>
    <lineage>
        <taxon>Eukaryota</taxon>
        <taxon>Viridiplantae</taxon>
        <taxon>Streptophyta</taxon>
        <taxon>Embryophyta</taxon>
        <taxon>Tracheophyta</taxon>
        <taxon>Spermatophyta</taxon>
        <taxon>Magnoliopsida</taxon>
        <taxon>Proteales</taxon>
        <taxon>Nelumbonaceae</taxon>
        <taxon>Nelumbo</taxon>
    </lineage>
</organism>
<dbReference type="EMBL" id="DUZY01000005">
    <property type="protein sequence ID" value="DAD39647.1"/>
    <property type="molecule type" value="Genomic_DNA"/>
</dbReference>
<dbReference type="InterPro" id="IPR032675">
    <property type="entry name" value="LRR_dom_sf"/>
</dbReference>
<dbReference type="Proteomes" id="UP000607653">
    <property type="component" value="Unassembled WGS sequence"/>
</dbReference>
<dbReference type="Gene3D" id="3.80.10.10">
    <property type="entry name" value="Ribonuclease Inhibitor"/>
    <property type="match status" value="1"/>
</dbReference>
<gene>
    <name evidence="1" type="ORF">HUJ06_013970</name>
</gene>
<proteinExistence type="predicted"/>
<protein>
    <submittedName>
        <fullName evidence="1">Uncharacterized protein</fullName>
    </submittedName>
</protein>
<evidence type="ECO:0000313" key="2">
    <source>
        <dbReference type="Proteomes" id="UP000607653"/>
    </source>
</evidence>
<sequence>MEQLVPSIEKTLPNLEGWSREQQPSLSFPCLTQLTIKDCPKLTTMPLCPSIEELKLNGCTSDILQIVMTMKPAISQPHNSLLFSPSHYSEILERYKIQGLRVSSGRRDWMLNLSSVSSH</sequence>
<accession>A0A822Z4A2</accession>
<keyword evidence="2" id="KW-1185">Reference proteome</keyword>
<dbReference type="AlphaFoldDB" id="A0A822Z4A2"/>
<name>A0A822Z4A2_NELNU</name>
<comment type="caution">
    <text evidence="1">The sequence shown here is derived from an EMBL/GenBank/DDBJ whole genome shotgun (WGS) entry which is preliminary data.</text>
</comment>
<evidence type="ECO:0000313" key="1">
    <source>
        <dbReference type="EMBL" id="DAD39647.1"/>
    </source>
</evidence>
<reference evidence="1 2" key="1">
    <citation type="journal article" date="2020" name="Mol. Biol. Evol.">
        <title>Distinct Expression and Methylation Patterns for Genes with Different Fates following a Single Whole-Genome Duplication in Flowering Plants.</title>
        <authorList>
            <person name="Shi T."/>
            <person name="Rahmani R.S."/>
            <person name="Gugger P.F."/>
            <person name="Wang M."/>
            <person name="Li H."/>
            <person name="Zhang Y."/>
            <person name="Li Z."/>
            <person name="Wang Q."/>
            <person name="Van de Peer Y."/>
            <person name="Marchal K."/>
            <person name="Chen J."/>
        </authorList>
    </citation>
    <scope>NUCLEOTIDE SEQUENCE [LARGE SCALE GENOMIC DNA]</scope>
    <source>
        <tissue evidence="1">Leaf</tissue>
    </source>
</reference>